<dbReference type="Proteomes" id="UP001501337">
    <property type="component" value="Unassembled WGS sequence"/>
</dbReference>
<keyword evidence="2" id="KW-1185">Reference proteome</keyword>
<evidence type="ECO:0000313" key="1">
    <source>
        <dbReference type="EMBL" id="GAA3957655.1"/>
    </source>
</evidence>
<reference evidence="2" key="1">
    <citation type="journal article" date="2019" name="Int. J. Syst. Evol. Microbiol.">
        <title>The Global Catalogue of Microorganisms (GCM) 10K type strain sequencing project: providing services to taxonomists for standard genome sequencing and annotation.</title>
        <authorList>
            <consortium name="The Broad Institute Genomics Platform"/>
            <consortium name="The Broad Institute Genome Sequencing Center for Infectious Disease"/>
            <person name="Wu L."/>
            <person name="Ma J."/>
        </authorList>
    </citation>
    <scope>NUCLEOTIDE SEQUENCE [LARGE SCALE GENOMIC DNA]</scope>
    <source>
        <strain evidence="2">JCM 17555</strain>
    </source>
</reference>
<protein>
    <submittedName>
        <fullName evidence="1">Uncharacterized protein</fullName>
    </submittedName>
</protein>
<proteinExistence type="predicted"/>
<dbReference type="EMBL" id="BAABBO010000007">
    <property type="protein sequence ID" value="GAA3957655.1"/>
    <property type="molecule type" value="Genomic_DNA"/>
</dbReference>
<organism evidence="1 2">
    <name type="scientific">Allohahella marinimesophila</name>
    <dbReference type="NCBI Taxonomy" id="1054972"/>
    <lineage>
        <taxon>Bacteria</taxon>
        <taxon>Pseudomonadati</taxon>
        <taxon>Pseudomonadota</taxon>
        <taxon>Gammaproteobacteria</taxon>
        <taxon>Oceanospirillales</taxon>
        <taxon>Hahellaceae</taxon>
        <taxon>Allohahella</taxon>
    </lineage>
</organism>
<sequence length="56" mass="6215">MICQKAHVVEKPNPSYVGLLRTLREVSPFNISPLFEARKGITIIVVVVAESCFNEA</sequence>
<name>A0ABP7P0I6_9GAMM</name>
<gene>
    <name evidence="1" type="ORF">GCM10022278_15220</name>
</gene>
<evidence type="ECO:0000313" key="2">
    <source>
        <dbReference type="Proteomes" id="UP001501337"/>
    </source>
</evidence>
<accession>A0ABP7P0I6</accession>
<comment type="caution">
    <text evidence="1">The sequence shown here is derived from an EMBL/GenBank/DDBJ whole genome shotgun (WGS) entry which is preliminary data.</text>
</comment>